<dbReference type="Proteomes" id="UP000076871">
    <property type="component" value="Unassembled WGS sequence"/>
</dbReference>
<dbReference type="EMBL" id="KV427635">
    <property type="protein sequence ID" value="KZT04579.1"/>
    <property type="molecule type" value="Genomic_DNA"/>
</dbReference>
<evidence type="ECO:0000313" key="3">
    <source>
        <dbReference type="Proteomes" id="UP000076871"/>
    </source>
</evidence>
<organism evidence="2 3">
    <name type="scientific">Laetiporus sulphureus 93-53</name>
    <dbReference type="NCBI Taxonomy" id="1314785"/>
    <lineage>
        <taxon>Eukaryota</taxon>
        <taxon>Fungi</taxon>
        <taxon>Dikarya</taxon>
        <taxon>Basidiomycota</taxon>
        <taxon>Agaricomycotina</taxon>
        <taxon>Agaricomycetes</taxon>
        <taxon>Polyporales</taxon>
        <taxon>Laetiporus</taxon>
    </lineage>
</organism>
<dbReference type="InParanoid" id="A0A165DCS8"/>
<proteinExistence type="predicted"/>
<reference evidence="2 3" key="1">
    <citation type="journal article" date="2016" name="Mol. Biol. Evol.">
        <title>Comparative Genomics of Early-Diverging Mushroom-Forming Fungi Provides Insights into the Origins of Lignocellulose Decay Capabilities.</title>
        <authorList>
            <person name="Nagy L.G."/>
            <person name="Riley R."/>
            <person name="Tritt A."/>
            <person name="Adam C."/>
            <person name="Daum C."/>
            <person name="Floudas D."/>
            <person name="Sun H."/>
            <person name="Yadav J.S."/>
            <person name="Pangilinan J."/>
            <person name="Larsson K.H."/>
            <person name="Matsuura K."/>
            <person name="Barry K."/>
            <person name="Labutti K."/>
            <person name="Kuo R."/>
            <person name="Ohm R.A."/>
            <person name="Bhattacharya S.S."/>
            <person name="Shirouzu T."/>
            <person name="Yoshinaga Y."/>
            <person name="Martin F.M."/>
            <person name="Grigoriev I.V."/>
            <person name="Hibbett D.S."/>
        </authorList>
    </citation>
    <scope>NUCLEOTIDE SEQUENCE [LARGE SCALE GENOMIC DNA]</scope>
    <source>
        <strain evidence="2 3">93-53</strain>
    </source>
</reference>
<evidence type="ECO:0000256" key="1">
    <source>
        <dbReference type="SAM" id="MobiDB-lite"/>
    </source>
</evidence>
<dbReference type="RefSeq" id="XP_040762319.1">
    <property type="nucleotide sequence ID" value="XM_040901844.1"/>
</dbReference>
<evidence type="ECO:0000313" key="2">
    <source>
        <dbReference type="EMBL" id="KZT04579.1"/>
    </source>
</evidence>
<gene>
    <name evidence="2" type="ORF">LAESUDRAFT_287044</name>
</gene>
<feature type="region of interest" description="Disordered" evidence="1">
    <location>
        <begin position="128"/>
        <end position="151"/>
    </location>
</feature>
<dbReference type="AlphaFoldDB" id="A0A165DCS8"/>
<accession>A0A165DCS8</accession>
<sequence length="163" mass="17973">MVAATSANINSQRSQSSLGLIPLLRFSSPPRLRVVTFLPWGPSIPCFLCRPSARRRSQSPPVLALAYSFCTSQLHPQSRQDVPQLEDHLHHCLLALVLLGRLCECCASRRTKCAWTCTSPDGDGFCDDAGDDSDSQHVREPSHNNNGMDGCRIEEEHSCARQA</sequence>
<protein>
    <submittedName>
        <fullName evidence="2">Uncharacterized protein</fullName>
    </submittedName>
</protein>
<dbReference type="GeneID" id="63818875"/>
<keyword evidence="3" id="KW-1185">Reference proteome</keyword>
<name>A0A165DCS8_9APHY</name>